<reference evidence="3 4" key="1">
    <citation type="submission" date="2019-10" db="EMBL/GenBank/DDBJ databases">
        <title>Nocardia macrotermitis sp. nov. and Nocardia aurantia sp. nov., isolated from the gut of fungus growing-termite Macrotermes natalensis.</title>
        <authorList>
            <person name="Benndorf R."/>
            <person name="Schwitalla J."/>
            <person name="Martin K."/>
            <person name="De Beer W."/>
            <person name="Kaster A.-K."/>
            <person name="Vollmers J."/>
            <person name="Poulsen M."/>
            <person name="Beemelmanns C."/>
        </authorList>
    </citation>
    <scope>NUCLEOTIDE SEQUENCE [LARGE SCALE GENOMIC DNA]</scope>
    <source>
        <strain evidence="3 4">RB20</strain>
    </source>
</reference>
<dbReference type="RefSeq" id="WP_227833220.1">
    <property type="nucleotide sequence ID" value="NZ_WEGK01000002.1"/>
</dbReference>
<gene>
    <name evidence="3" type="ORF">NRB20_10550</name>
</gene>
<dbReference type="EMBL" id="WEGK01000002">
    <property type="protein sequence ID" value="MQY17986.1"/>
    <property type="molecule type" value="Genomic_DNA"/>
</dbReference>
<dbReference type="Proteomes" id="UP000438448">
    <property type="component" value="Unassembled WGS sequence"/>
</dbReference>
<dbReference type="Gene3D" id="1.10.3330.10">
    <property type="entry name" value="Oxo-4-hydroxy-4-carboxy-5-ureidoimidazoline decarboxylase"/>
    <property type="match status" value="1"/>
</dbReference>
<dbReference type="Pfam" id="PF09349">
    <property type="entry name" value="OHCU_decarbox"/>
    <property type="match status" value="1"/>
</dbReference>
<name>A0A7K0CWW0_9NOCA</name>
<keyword evidence="1" id="KW-0659">Purine metabolism</keyword>
<accession>A0A7K0CWW0</accession>
<evidence type="ECO:0000313" key="4">
    <source>
        <dbReference type="Proteomes" id="UP000438448"/>
    </source>
</evidence>
<comment type="caution">
    <text evidence="3">The sequence shown here is derived from an EMBL/GenBank/DDBJ whole genome shotgun (WGS) entry which is preliminary data.</text>
</comment>
<dbReference type="GO" id="GO:0006144">
    <property type="term" value="P:purine nucleobase metabolic process"/>
    <property type="evidence" value="ECO:0007669"/>
    <property type="project" value="UniProtKB-KW"/>
</dbReference>
<dbReference type="InterPro" id="IPR036778">
    <property type="entry name" value="OHCU_decarboxylase_sf"/>
</dbReference>
<evidence type="ECO:0000256" key="1">
    <source>
        <dbReference type="ARBA" id="ARBA00022631"/>
    </source>
</evidence>
<proteinExistence type="predicted"/>
<dbReference type="AlphaFoldDB" id="A0A7K0CWW0"/>
<sequence length="134" mass="15016">MEQITTENRLRLRSGEPGGLLIEQVRPRTVMHTGIGLDRFNEYSRARAVHALFECCPNVTWAEKLAELRPYPDHAALLAAAETELSALSAADLERAFEPLAREPLCARTPAELCRITRERIDRMLGPAAGFPEY</sequence>
<evidence type="ECO:0000259" key="2">
    <source>
        <dbReference type="Pfam" id="PF09349"/>
    </source>
</evidence>
<keyword evidence="4" id="KW-1185">Reference proteome</keyword>
<evidence type="ECO:0000313" key="3">
    <source>
        <dbReference type="EMBL" id="MQY17986.1"/>
    </source>
</evidence>
<dbReference type="SUPFAM" id="SSF158694">
    <property type="entry name" value="UraD-Like"/>
    <property type="match status" value="1"/>
</dbReference>
<organism evidence="3 4">
    <name type="scientific">Nocardia macrotermitis</name>
    <dbReference type="NCBI Taxonomy" id="2585198"/>
    <lineage>
        <taxon>Bacteria</taxon>
        <taxon>Bacillati</taxon>
        <taxon>Actinomycetota</taxon>
        <taxon>Actinomycetes</taxon>
        <taxon>Mycobacteriales</taxon>
        <taxon>Nocardiaceae</taxon>
        <taxon>Nocardia</taxon>
    </lineage>
</organism>
<dbReference type="InterPro" id="IPR018020">
    <property type="entry name" value="OHCU_decarboxylase"/>
</dbReference>
<protein>
    <recommendedName>
        <fullName evidence="2">Oxo-4-hydroxy-4-carboxy-5-ureidoimidazoline decarboxylase domain-containing protein</fullName>
    </recommendedName>
</protein>
<feature type="domain" description="Oxo-4-hydroxy-4-carboxy-5-ureidoimidazoline decarboxylase" evidence="2">
    <location>
        <begin position="41"/>
        <end position="98"/>
    </location>
</feature>